<evidence type="ECO:0000313" key="1">
    <source>
        <dbReference type="EMBL" id="SBV99116.1"/>
    </source>
</evidence>
<name>A0A212JI50_9DELT</name>
<reference evidence="1" key="1">
    <citation type="submission" date="2016-04" db="EMBL/GenBank/DDBJ databases">
        <authorList>
            <person name="Evans L.H."/>
            <person name="Alamgir A."/>
            <person name="Owens N."/>
            <person name="Weber N.D."/>
            <person name="Virtaneva K."/>
            <person name="Barbian K."/>
            <person name="Babar A."/>
            <person name="Rosenke K."/>
        </authorList>
    </citation>
    <scope>NUCLEOTIDE SEQUENCE</scope>
    <source>
        <strain evidence="1">86</strain>
    </source>
</reference>
<dbReference type="EMBL" id="FLUQ01000001">
    <property type="protein sequence ID" value="SBV99116.1"/>
    <property type="molecule type" value="Genomic_DNA"/>
</dbReference>
<sequence length="63" mass="6677">MDIRSTGYVASVEIVNCIKEAGLTPDVTDLTQLAGAVKVLGGQSLPREEIQEMINGAVCPSMR</sequence>
<organism evidence="1">
    <name type="scientific">uncultured delta proteobacterium</name>
    <dbReference type="NCBI Taxonomy" id="34034"/>
    <lineage>
        <taxon>Bacteria</taxon>
        <taxon>Deltaproteobacteria</taxon>
        <taxon>environmental samples</taxon>
    </lineage>
</organism>
<protein>
    <submittedName>
        <fullName evidence="1">Uncharacterized protein</fullName>
    </submittedName>
</protein>
<proteinExistence type="predicted"/>
<accession>A0A212JI50</accession>
<gene>
    <name evidence="1" type="ORF">KL86DPRO_11517</name>
</gene>
<dbReference type="AlphaFoldDB" id="A0A212JI50"/>